<dbReference type="GO" id="GO:0016787">
    <property type="term" value="F:hydrolase activity"/>
    <property type="evidence" value="ECO:0007669"/>
    <property type="project" value="UniProtKB-KW"/>
</dbReference>
<dbReference type="GO" id="GO:0006281">
    <property type="term" value="P:DNA repair"/>
    <property type="evidence" value="ECO:0007669"/>
    <property type="project" value="UniProtKB-KW"/>
</dbReference>
<evidence type="ECO:0000256" key="10">
    <source>
        <dbReference type="ARBA" id="ARBA00023204"/>
    </source>
</evidence>
<dbReference type="GO" id="GO:0003677">
    <property type="term" value="F:DNA binding"/>
    <property type="evidence" value="ECO:0007669"/>
    <property type="project" value="UniProtKB-KW"/>
</dbReference>
<dbReference type="InterPro" id="IPR010994">
    <property type="entry name" value="RuvA_2-like"/>
</dbReference>
<feature type="region of interest" description="Disordered" evidence="13">
    <location>
        <begin position="464"/>
        <end position="488"/>
    </location>
</feature>
<dbReference type="InterPro" id="IPR002048">
    <property type="entry name" value="EF_hand_dom"/>
</dbReference>
<dbReference type="SMART" id="SM00891">
    <property type="entry name" value="ERCC4"/>
    <property type="match status" value="1"/>
</dbReference>
<dbReference type="Gene3D" id="3.40.50.10130">
    <property type="match status" value="1"/>
</dbReference>
<evidence type="ECO:0000256" key="3">
    <source>
        <dbReference type="ARBA" id="ARBA00022722"/>
    </source>
</evidence>
<dbReference type="InterPro" id="IPR011335">
    <property type="entry name" value="Restrct_endonuc-II-like"/>
</dbReference>
<dbReference type="Pfam" id="PF02732">
    <property type="entry name" value="ERCC4"/>
    <property type="match status" value="1"/>
</dbReference>
<gene>
    <name evidence="15" type="ORF">Adt_47355</name>
</gene>
<dbReference type="SUPFAM" id="SSF47781">
    <property type="entry name" value="RuvA domain 2-like"/>
    <property type="match status" value="1"/>
</dbReference>
<dbReference type="Gene3D" id="1.10.150.20">
    <property type="entry name" value="5' to 3' exonuclease, C-terminal subdomain"/>
    <property type="match status" value="1"/>
</dbReference>
<dbReference type="CDD" id="cd20078">
    <property type="entry name" value="XPF_nuclease_XPF_euk"/>
    <property type="match status" value="1"/>
</dbReference>
<keyword evidence="4" id="KW-0677">Repeat</keyword>
<dbReference type="PROSITE" id="PS00018">
    <property type="entry name" value="EF_HAND_1"/>
    <property type="match status" value="2"/>
</dbReference>
<organism evidence="15 16">
    <name type="scientific">Abeliophyllum distichum</name>
    <dbReference type="NCBI Taxonomy" id="126358"/>
    <lineage>
        <taxon>Eukaryota</taxon>
        <taxon>Viridiplantae</taxon>
        <taxon>Streptophyta</taxon>
        <taxon>Embryophyta</taxon>
        <taxon>Tracheophyta</taxon>
        <taxon>Spermatophyta</taxon>
        <taxon>Magnoliopsida</taxon>
        <taxon>eudicotyledons</taxon>
        <taxon>Gunneridae</taxon>
        <taxon>Pentapetalae</taxon>
        <taxon>asterids</taxon>
        <taxon>lamiids</taxon>
        <taxon>Lamiales</taxon>
        <taxon>Oleaceae</taxon>
        <taxon>Forsythieae</taxon>
        <taxon>Abeliophyllum</taxon>
    </lineage>
</organism>
<evidence type="ECO:0000256" key="9">
    <source>
        <dbReference type="ARBA" id="ARBA00023125"/>
    </source>
</evidence>
<dbReference type="PANTHER" id="PTHR10150:SF0">
    <property type="entry name" value="DNA REPAIR ENDONUCLEASE XPF"/>
    <property type="match status" value="1"/>
</dbReference>
<feature type="domain" description="EF-hand" evidence="14">
    <location>
        <begin position="104"/>
        <end position="139"/>
    </location>
</feature>
<comment type="caution">
    <text evidence="15">The sequence shown here is derived from an EMBL/GenBank/DDBJ whole genome shotgun (WGS) entry which is preliminary data.</text>
</comment>
<keyword evidence="6" id="KW-0227">DNA damage</keyword>
<keyword evidence="3" id="KW-0540">Nuclease</keyword>
<dbReference type="CDD" id="cd00051">
    <property type="entry name" value="EFh"/>
    <property type="match status" value="1"/>
</dbReference>
<evidence type="ECO:0000256" key="8">
    <source>
        <dbReference type="ARBA" id="ARBA00022837"/>
    </source>
</evidence>
<evidence type="ECO:0000256" key="1">
    <source>
        <dbReference type="ARBA" id="ARBA00004123"/>
    </source>
</evidence>
<protein>
    <submittedName>
        <fullName evidence="15">DNA repair endonuclease UVH1</fullName>
    </submittedName>
</protein>
<dbReference type="InterPro" id="IPR011992">
    <property type="entry name" value="EF-hand-dom_pair"/>
</dbReference>
<keyword evidence="5 15" id="KW-0255">Endonuclease</keyword>
<dbReference type="InterPro" id="IPR047520">
    <property type="entry name" value="XPF_nuclease"/>
</dbReference>
<comment type="similarity">
    <text evidence="2">Belongs to the XPF family.</text>
</comment>
<dbReference type="SMART" id="SM00054">
    <property type="entry name" value="EFh"/>
    <property type="match status" value="3"/>
</dbReference>
<dbReference type="FunFam" id="1.10.238.10:FF:000073">
    <property type="entry name" value="calcineurin B-like protein 3"/>
    <property type="match status" value="1"/>
</dbReference>
<feature type="domain" description="EF-hand" evidence="14">
    <location>
        <begin position="148"/>
        <end position="183"/>
    </location>
</feature>
<feature type="domain" description="EF-hand" evidence="14">
    <location>
        <begin position="67"/>
        <end position="102"/>
    </location>
</feature>
<comment type="subcellular location">
    <subcellularLocation>
        <location evidence="1">Nucleus</location>
    </subcellularLocation>
</comment>
<comment type="similarity">
    <text evidence="12">Belongs to the calcineurin regulatory subunit family.</text>
</comment>
<evidence type="ECO:0000256" key="5">
    <source>
        <dbReference type="ARBA" id="ARBA00022759"/>
    </source>
</evidence>
<dbReference type="GO" id="GO:0005634">
    <property type="term" value="C:nucleus"/>
    <property type="evidence" value="ECO:0007669"/>
    <property type="project" value="UniProtKB-SubCell"/>
</dbReference>
<keyword evidence="16" id="KW-1185">Reference proteome</keyword>
<dbReference type="InterPro" id="IPR006166">
    <property type="entry name" value="ERCC4_domain"/>
</dbReference>
<evidence type="ECO:0000259" key="14">
    <source>
        <dbReference type="PROSITE" id="PS50222"/>
    </source>
</evidence>
<evidence type="ECO:0000313" key="16">
    <source>
        <dbReference type="Proteomes" id="UP001604336"/>
    </source>
</evidence>
<dbReference type="AlphaFoldDB" id="A0ABD1NUH9"/>
<dbReference type="Pfam" id="PF13499">
    <property type="entry name" value="EF-hand_7"/>
    <property type="match status" value="1"/>
</dbReference>
<accession>A0ABD1NUH9</accession>
<dbReference type="FunFam" id="1.10.150.20:FF:000038">
    <property type="entry name" value="DNA repair endonuclease UVH1"/>
    <property type="match status" value="1"/>
</dbReference>
<evidence type="ECO:0000256" key="4">
    <source>
        <dbReference type="ARBA" id="ARBA00022737"/>
    </source>
</evidence>
<dbReference type="InterPro" id="IPR018247">
    <property type="entry name" value="EF_Hand_1_Ca_BS"/>
</dbReference>
<evidence type="ECO:0000256" key="2">
    <source>
        <dbReference type="ARBA" id="ARBA00010015"/>
    </source>
</evidence>
<keyword evidence="8" id="KW-0106">Calcium</keyword>
<keyword evidence="9" id="KW-0238">DNA-binding</keyword>
<dbReference type="GO" id="GO:0004519">
    <property type="term" value="F:endonuclease activity"/>
    <property type="evidence" value="ECO:0007669"/>
    <property type="project" value="UniProtKB-KW"/>
</dbReference>
<evidence type="ECO:0000256" key="6">
    <source>
        <dbReference type="ARBA" id="ARBA00022763"/>
    </source>
</evidence>
<name>A0ABD1NUH9_9LAMI</name>
<dbReference type="SUPFAM" id="SSF47473">
    <property type="entry name" value="EF-hand"/>
    <property type="match status" value="1"/>
</dbReference>
<proteinExistence type="inferred from homology"/>
<dbReference type="PROSITE" id="PS50222">
    <property type="entry name" value="EF_HAND_2"/>
    <property type="match status" value="3"/>
</dbReference>
<evidence type="ECO:0000256" key="12">
    <source>
        <dbReference type="ARBA" id="ARBA00023774"/>
    </source>
</evidence>
<dbReference type="SUPFAM" id="SSF52980">
    <property type="entry name" value="Restriction endonuclease-like"/>
    <property type="match status" value="1"/>
</dbReference>
<dbReference type="EMBL" id="JBFOLK010000198">
    <property type="protein sequence ID" value="KAL2455282.1"/>
    <property type="molecule type" value="Genomic_DNA"/>
</dbReference>
<sequence>MGCIHSTATRQSPGHEDPVLLASQTAFSVSEVEALFELFKSISSSVIDDGLINKEEFQLALFKNRKKENLFADRIFDLFDVKRKGVIDFGDFVRSLNVFHPNAPLEDKINFSFKLYDMDGTGYIERQEVKQMLIALLCESEMKLADETIEIILDKTFLEADVDQDGKIDKSEWHNFVSQNPSLLKIMTLPYLRDITTTFPSFVFNSERISLYGSGGIFFITTRILIVDLLTHRLPTTAVAGILLLNAQSLSDTSTEAFIVRILRSSNRSLYVRAFSDRPHAMVSGFAKAERTLKCLFLRKLHLWPRFQVHVSQDLERDPPEVVDIRVPMSPYMIVIQKAVIEVMDACLKEMRKTNKVDVEDLTVENGLFKSFDEIVRRQLDPIWHTLGKKTKQLVSDLKTLRKLLDYLARYDAVTYLKYLDSLRASESFRSVWIFSESSYKIFEYAKKRVYYFGRSDGGKSMVLSKTASTQKRKREKNKSEDDSSTSANSGLFLEEVLEEPPKWKVLRDILEEIQEERVKQVSSREELIIEGETECNGIVLVACKDEHSCMQLEDCIKKGAHKVMREEWEKYLLSKVELQSLPKNSKKKPKAPKGFGVLDGVVPTISGQTAEVSSISKQENDALLAAALEIGKQAKKDVNAKDGVTCEGHEKGRRKGSNKKKSVIGRIDREFETCNQSEMLSSDLEGKRNYCNPSVTGHLLENAPQSEASDKGVLQKHGQGPEITKQLPPVHFFALESNQIILDILQPSAIIVYHPDIAFVREIEIYKAENPSTKLKVYFLFYEDSTEVRKFEASVLRENGAFESLIRQKSLMLIPVDQDAHFLGVNSSLEPQSTTAQNLITRKAGGKKEEEKEMQVIVDMREFMSSLPNVLHQKGMHIIPVTLEVGDYILSPLICVERKSIQDLFGSFASGRLYHQVEMMSRYYRIPVLLIEFSQDKSFSFLSVSDIGDDVSPNSIISKLSLLVLHFPRLRIVWSRSLHATAEIFATLKANQDEPDEARAIRVGIPSEEGIVENDVRAENFNTSAVEFLRRLPGVTDSNYRSIMDECKSLAELALLPVERLADVMGGQKAAKTLRDFLDAKYPTLL</sequence>
<dbReference type="PANTHER" id="PTHR10150">
    <property type="entry name" value="DNA REPAIR ENDONUCLEASE XPF"/>
    <property type="match status" value="1"/>
</dbReference>
<feature type="region of interest" description="Disordered" evidence="13">
    <location>
        <begin position="644"/>
        <end position="663"/>
    </location>
</feature>
<keyword evidence="7" id="KW-0378">Hydrolase</keyword>
<reference evidence="16" key="1">
    <citation type="submission" date="2024-07" db="EMBL/GenBank/DDBJ databases">
        <title>Two chromosome-level genome assemblies of Korean endemic species Abeliophyllum distichum and Forsythia ovata (Oleaceae).</title>
        <authorList>
            <person name="Jang H."/>
        </authorList>
    </citation>
    <scope>NUCLEOTIDE SEQUENCE [LARGE SCALE GENOMIC DNA]</scope>
</reference>
<evidence type="ECO:0000256" key="13">
    <source>
        <dbReference type="SAM" id="MobiDB-lite"/>
    </source>
</evidence>
<keyword evidence="10" id="KW-0234">DNA repair</keyword>
<dbReference type="FunFam" id="3.40.50.10130:FF:000002">
    <property type="entry name" value="DNA repair endonuclease XPF"/>
    <property type="match status" value="1"/>
</dbReference>
<dbReference type="Gene3D" id="1.10.238.10">
    <property type="entry name" value="EF-hand"/>
    <property type="match status" value="1"/>
</dbReference>
<feature type="compositionally biased region" description="Basic residues" evidence="13">
    <location>
        <begin position="652"/>
        <end position="663"/>
    </location>
</feature>
<evidence type="ECO:0000256" key="11">
    <source>
        <dbReference type="ARBA" id="ARBA00023242"/>
    </source>
</evidence>
<dbReference type="Proteomes" id="UP001604336">
    <property type="component" value="Unassembled WGS sequence"/>
</dbReference>
<keyword evidence="11" id="KW-0539">Nucleus</keyword>
<evidence type="ECO:0000313" key="15">
    <source>
        <dbReference type="EMBL" id="KAL2455282.1"/>
    </source>
</evidence>
<evidence type="ECO:0000256" key="7">
    <source>
        <dbReference type="ARBA" id="ARBA00022801"/>
    </source>
</evidence>